<dbReference type="PROSITE" id="PS51667">
    <property type="entry name" value="WRC"/>
    <property type="match status" value="1"/>
</dbReference>
<keyword evidence="10" id="KW-1185">Reference proteome</keyword>
<comment type="domain">
    <text evidence="5">The QLQ domain and WRC domain may be involved in protein-protein interaction and DNA-binding, respectively.</text>
</comment>
<dbReference type="InterPro" id="IPR031137">
    <property type="entry name" value="GRF"/>
</dbReference>
<evidence type="ECO:0000256" key="2">
    <source>
        <dbReference type="ARBA" id="ARBA00008122"/>
    </source>
</evidence>
<protein>
    <recommendedName>
        <fullName evidence="5">Growth-regulating factor</fullName>
    </recommendedName>
</protein>
<dbReference type="PROSITE" id="PS51666">
    <property type="entry name" value="QLQ"/>
    <property type="match status" value="1"/>
</dbReference>
<sequence length="388" mass="42292">MEMTLTAAPAVAGVVGERAEGDLSLGLVPQKLARTTAYPFRMMNPFPSNSSIDPTFYNPSTHSRLSDFYDVAGNAAAATSLQPFCTSPFKNPGVGMGTYLKYPFTWSQWKELERQALIYKHMVASAPIPPDLLIPFSNRNFTEASSNLSRCVSFNLRFSNGSDPEPGRCRRTDGKKWRCSRDAAPDQKYCERHMHRGRPRSRKPVEARNSNAALSEASHQSSSGFLPKPESKLAFPSIFSSPSLNKDRPSPVNPLVLQPYEEHLSLNVVDYGNGVSKTEQNNHSSCFYLKNDFASDARATTSKENPANFSISSLTLSIPEDDMDQTQMGGPLGEILALQSSAGAGSSSASSPSCVLQRTFASLSDSSSSSSSTFDKAKSEIALQWLMP</sequence>
<feature type="short sequence motif" description="Bipartite nuclear localization signal" evidence="4">
    <location>
        <begin position="196"/>
        <end position="203"/>
    </location>
</feature>
<dbReference type="PANTHER" id="PTHR31602:SF101">
    <property type="entry name" value="GROWTH-REGULATING FACTOR 7"/>
    <property type="match status" value="1"/>
</dbReference>
<evidence type="ECO:0000256" key="4">
    <source>
        <dbReference type="PROSITE-ProRule" id="PRU01002"/>
    </source>
</evidence>
<dbReference type="Pfam" id="PF08879">
    <property type="entry name" value="WRC"/>
    <property type="match status" value="1"/>
</dbReference>
<organism evidence="9 10">
    <name type="scientific">Cinnamomum micranthum f. kanehirae</name>
    <dbReference type="NCBI Taxonomy" id="337451"/>
    <lineage>
        <taxon>Eukaryota</taxon>
        <taxon>Viridiplantae</taxon>
        <taxon>Streptophyta</taxon>
        <taxon>Embryophyta</taxon>
        <taxon>Tracheophyta</taxon>
        <taxon>Spermatophyta</taxon>
        <taxon>Magnoliopsida</taxon>
        <taxon>Magnoliidae</taxon>
        <taxon>Laurales</taxon>
        <taxon>Lauraceae</taxon>
        <taxon>Cinnamomum</taxon>
    </lineage>
</organism>
<keyword evidence="5" id="KW-0804">Transcription</keyword>
<keyword evidence="5" id="KW-0805">Transcription regulation</keyword>
<comment type="similarity">
    <text evidence="2 5">Belongs to the GRF family.</text>
</comment>
<dbReference type="SMART" id="SM00951">
    <property type="entry name" value="QLQ"/>
    <property type="match status" value="1"/>
</dbReference>
<dbReference type="Pfam" id="PF08880">
    <property type="entry name" value="QLQ"/>
    <property type="match status" value="1"/>
</dbReference>
<keyword evidence="5" id="KW-0010">Activator</keyword>
<name>A0A3S3PA74_9MAGN</name>
<feature type="domain" description="WRC" evidence="8">
    <location>
        <begin position="163"/>
        <end position="207"/>
    </location>
</feature>
<comment type="subcellular location">
    <subcellularLocation>
        <location evidence="1 4 5">Nucleus</location>
    </subcellularLocation>
</comment>
<evidence type="ECO:0000256" key="3">
    <source>
        <dbReference type="ARBA" id="ARBA00023242"/>
    </source>
</evidence>
<feature type="domain" description="QLQ" evidence="7">
    <location>
        <begin position="103"/>
        <end position="138"/>
    </location>
</feature>
<dbReference type="GO" id="GO:0006351">
    <property type="term" value="P:DNA-templated transcription"/>
    <property type="evidence" value="ECO:0007669"/>
    <property type="project" value="UniProtKB-UniRule"/>
</dbReference>
<dbReference type="GO" id="GO:0006355">
    <property type="term" value="P:regulation of DNA-templated transcription"/>
    <property type="evidence" value="ECO:0007669"/>
    <property type="project" value="InterPro"/>
</dbReference>
<dbReference type="GO" id="GO:0005634">
    <property type="term" value="C:nucleus"/>
    <property type="evidence" value="ECO:0007669"/>
    <property type="project" value="UniProtKB-SubCell"/>
</dbReference>
<dbReference type="InterPro" id="IPR014977">
    <property type="entry name" value="WRC_dom"/>
</dbReference>
<evidence type="ECO:0000259" key="7">
    <source>
        <dbReference type="PROSITE" id="PS51666"/>
    </source>
</evidence>
<evidence type="ECO:0000313" key="9">
    <source>
        <dbReference type="EMBL" id="RWR86509.1"/>
    </source>
</evidence>
<dbReference type="EMBL" id="QPKB01000006">
    <property type="protein sequence ID" value="RWR86509.1"/>
    <property type="molecule type" value="Genomic_DNA"/>
</dbReference>
<dbReference type="Proteomes" id="UP000283530">
    <property type="component" value="Unassembled WGS sequence"/>
</dbReference>
<dbReference type="AlphaFoldDB" id="A0A3S3PA74"/>
<evidence type="ECO:0000256" key="5">
    <source>
        <dbReference type="RuleBase" id="RU367127"/>
    </source>
</evidence>
<dbReference type="GO" id="GO:0032502">
    <property type="term" value="P:developmental process"/>
    <property type="evidence" value="ECO:0007669"/>
    <property type="project" value="InterPro"/>
</dbReference>
<dbReference type="PANTHER" id="PTHR31602">
    <property type="entry name" value="GROWTH-REGULATING FACTOR 5"/>
    <property type="match status" value="1"/>
</dbReference>
<evidence type="ECO:0000313" key="10">
    <source>
        <dbReference type="Proteomes" id="UP000283530"/>
    </source>
</evidence>
<feature type="compositionally biased region" description="Basic residues" evidence="6">
    <location>
        <begin position="193"/>
        <end position="202"/>
    </location>
</feature>
<comment type="caution">
    <text evidence="9">The sequence shown here is derived from an EMBL/GenBank/DDBJ whole genome shotgun (WGS) entry which is preliminary data.</text>
</comment>
<comment type="function">
    <text evidence="5">Transcription activator.</text>
</comment>
<evidence type="ECO:0000256" key="1">
    <source>
        <dbReference type="ARBA" id="ARBA00004123"/>
    </source>
</evidence>
<dbReference type="InterPro" id="IPR014978">
    <property type="entry name" value="Gln-Leu-Gln_QLQ"/>
</dbReference>
<dbReference type="GO" id="GO:0005524">
    <property type="term" value="F:ATP binding"/>
    <property type="evidence" value="ECO:0007669"/>
    <property type="project" value="UniProtKB-UniRule"/>
</dbReference>
<reference evidence="9 10" key="1">
    <citation type="journal article" date="2019" name="Nat. Plants">
        <title>Stout camphor tree genome fills gaps in understanding of flowering plant genome evolution.</title>
        <authorList>
            <person name="Chaw S.M."/>
            <person name="Liu Y.C."/>
            <person name="Wu Y.W."/>
            <person name="Wang H.Y."/>
            <person name="Lin C.I."/>
            <person name="Wu C.S."/>
            <person name="Ke H.M."/>
            <person name="Chang L.Y."/>
            <person name="Hsu C.Y."/>
            <person name="Yang H.T."/>
            <person name="Sudianto E."/>
            <person name="Hsu M.H."/>
            <person name="Wu K.P."/>
            <person name="Wang L.N."/>
            <person name="Leebens-Mack J.H."/>
            <person name="Tsai I.J."/>
        </authorList>
    </citation>
    <scope>NUCLEOTIDE SEQUENCE [LARGE SCALE GENOMIC DNA]</scope>
    <source>
        <strain evidence="10">cv. Chaw 1501</strain>
        <tissue evidence="9">Young leaves</tissue>
    </source>
</reference>
<proteinExistence type="inferred from homology"/>
<feature type="short sequence motif" description="Bipartite nuclear localization signal" evidence="4">
    <location>
        <begin position="168"/>
        <end position="178"/>
    </location>
</feature>
<feature type="compositionally biased region" description="Polar residues" evidence="6">
    <location>
        <begin position="208"/>
        <end position="224"/>
    </location>
</feature>
<accession>A0A3S3PA74</accession>
<keyword evidence="3 4" id="KW-0539">Nucleus</keyword>
<gene>
    <name evidence="9" type="ORF">CKAN_01540900</name>
</gene>
<evidence type="ECO:0000256" key="6">
    <source>
        <dbReference type="SAM" id="MobiDB-lite"/>
    </source>
</evidence>
<feature type="region of interest" description="Disordered" evidence="6">
    <location>
        <begin position="190"/>
        <end position="227"/>
    </location>
</feature>
<dbReference type="OrthoDB" id="1927209at2759"/>
<evidence type="ECO:0000259" key="8">
    <source>
        <dbReference type="PROSITE" id="PS51667"/>
    </source>
</evidence>